<gene>
    <name evidence="2" type="ORF">HZU40_11775</name>
</gene>
<evidence type="ECO:0000313" key="2">
    <source>
        <dbReference type="EMBL" id="QNJ94864.1"/>
    </source>
</evidence>
<dbReference type="InterPro" id="IPR010310">
    <property type="entry name" value="T7SS_ESAT-6-like"/>
</dbReference>
<reference evidence="2 3" key="1">
    <citation type="submission" date="2020-07" db="EMBL/GenBank/DDBJ databases">
        <title>Draft genome sequence of four isobutane-metabolizing strains capable of cometabolically degrading diverse ether contaminants.</title>
        <authorList>
            <person name="Chen W."/>
            <person name="Faulkner N."/>
            <person name="Smith C."/>
            <person name="Hyman M."/>
        </authorList>
    </citation>
    <scope>NUCLEOTIDE SEQUENCE [LARGE SCALE GENOMIC DNA]</scope>
    <source>
        <strain evidence="2 3">2A</strain>
    </source>
</reference>
<protein>
    <recommendedName>
        <fullName evidence="1">ESAT-6-like protein</fullName>
    </recommendedName>
</protein>
<dbReference type="SUPFAM" id="SSF140453">
    <property type="entry name" value="EsxAB dimer-like"/>
    <property type="match status" value="1"/>
</dbReference>
<sequence length="100" mass="10882">MVDNSLRVNPDALVDGAQQLKNTHEELTALLTKVAAGQDSLRAVWTGSAASRANSNWSTLHDAFTAHIDQLADHAQDLHTAATAYRDRDQQSQAALDQQM</sequence>
<dbReference type="Gene3D" id="1.10.287.1060">
    <property type="entry name" value="ESAT-6-like"/>
    <property type="match status" value="1"/>
</dbReference>
<dbReference type="AlphaFoldDB" id="A0A7G8PKJ8"/>
<proteinExistence type="inferred from homology"/>
<evidence type="ECO:0000313" key="3">
    <source>
        <dbReference type="Proteomes" id="UP000515498"/>
    </source>
</evidence>
<organism evidence="2 3">
    <name type="scientific">Mycolicibacterium fluoranthenivorans</name>
    <dbReference type="NCBI Taxonomy" id="258505"/>
    <lineage>
        <taxon>Bacteria</taxon>
        <taxon>Bacillati</taxon>
        <taxon>Actinomycetota</taxon>
        <taxon>Actinomycetes</taxon>
        <taxon>Mycobacteriales</taxon>
        <taxon>Mycobacteriaceae</taxon>
        <taxon>Mycolicibacterium</taxon>
    </lineage>
</organism>
<dbReference type="InterPro" id="IPR036689">
    <property type="entry name" value="ESAT-6-like_sf"/>
</dbReference>
<dbReference type="Proteomes" id="UP000515498">
    <property type="component" value="Chromosome"/>
</dbReference>
<dbReference type="Pfam" id="PF06013">
    <property type="entry name" value="WXG100"/>
    <property type="match status" value="1"/>
</dbReference>
<accession>A0A7G8PKJ8</accession>
<dbReference type="KEGG" id="mflu:HZU40_11775"/>
<dbReference type="NCBIfam" id="TIGR03930">
    <property type="entry name" value="WXG100_ESAT6"/>
    <property type="match status" value="1"/>
</dbReference>
<evidence type="ECO:0000256" key="1">
    <source>
        <dbReference type="RuleBase" id="RU362001"/>
    </source>
</evidence>
<name>A0A7G8PKJ8_9MYCO</name>
<comment type="similarity">
    <text evidence="1">Belongs to the WXG100 family.</text>
</comment>
<dbReference type="RefSeq" id="WP_187098462.1">
    <property type="nucleotide sequence ID" value="NZ_CP059894.1"/>
</dbReference>
<dbReference type="EMBL" id="CP059894">
    <property type="protein sequence ID" value="QNJ94864.1"/>
    <property type="molecule type" value="Genomic_DNA"/>
</dbReference>